<dbReference type="PANTHER" id="PTHR22931:SF9">
    <property type="entry name" value="PYRUVATE, PHOSPHATE DIKINASE 1, CHLOROPLASTIC"/>
    <property type="match status" value="1"/>
</dbReference>
<keyword evidence="2" id="KW-0418">Kinase</keyword>
<feature type="non-terminal residue" evidence="2">
    <location>
        <position position="1044"/>
    </location>
</feature>
<name>A0A3B0SNG5_9ZZZZ</name>
<evidence type="ECO:0000259" key="1">
    <source>
        <dbReference type="Pfam" id="PF01326"/>
    </source>
</evidence>
<dbReference type="GO" id="GO:0050242">
    <property type="term" value="F:pyruvate, phosphate dikinase activity"/>
    <property type="evidence" value="ECO:0007669"/>
    <property type="project" value="UniProtKB-EC"/>
</dbReference>
<evidence type="ECO:0000313" key="2">
    <source>
        <dbReference type="EMBL" id="VAW07821.1"/>
    </source>
</evidence>
<dbReference type="AlphaFoldDB" id="A0A3B0SNG5"/>
<feature type="non-terminal residue" evidence="2">
    <location>
        <position position="1"/>
    </location>
</feature>
<gene>
    <name evidence="2" type="ORF">MNBD_ACTINO01-1837</name>
</gene>
<sequence>YLEKIVTDSGEGLERNLGVVQRSIARISAHIADEPHLAAPGSARLHRLAASLHHSVGPTDVTCAEAMELLRDVLDRVYVRWLTREDPAMWYLDLIGPDQGNSTIPDAISALSHATLTAYRRDIAAMDTSVPAMPDADRLLGLPDHLAITRTYLLAADEIDRREGTADGSVHNRALWLCYLLGEELLAPIHEKALWALARISRALVADAADETFEHFVEEVFTTLRAGDDGFASGALDFVRSLGMSTIDGTRQDRIDLVMDEILTLEFHRPEFAGFTDEWGIRVNPNHLKNIRTYLGIIDTDPWRARHLLAGLLIHLETGGVFIADTDLFQKDVSELLSADIAPVYDQVIRLLRRFPVYFNDIGAEGQLRAVSTRLDEIDARQDPICHFLRKQSHVESNPMLVPIVEQVGAFWASGDGSVLAKYLPEEAHGDLDVETDRYLGLHSVFSRLVESAGPIERLFQMPVSDVQALVEDMTQETEHDREKAILLFRLRFELARKYTLSHADLMERLIAFHGVSTRVVRGIESHIDHGRYLPAIDVLLTIMEDLKRQVLDRRPTQASEEIYRKRHIGTGIPSMYGRYREEKLEAVGLSFRIASLVGALLDRMLAAQGFETLDGDSLADAGDLLRLLQRALRVEGYESWNLETTLSMFDEAIVTGGVAREEFADIVRAISKAVQSIVQERLFEGYSEVFGIIGRQLAIEGSGSDAEREKVVIRAYETFLRTLIGESLALQRIDNITARLLEALSDDTKPWLVDVSRSLPSAESVDLVPLSGGDRSKGRISLGNKGFMLTRLAGFGFPIPPGFIITTDLSRNAIGRKLETVPDELFDRVVERIGVLEAGARGRFGDEDRPLLLSVRGGAPLSMPGMLDSFLNVGINPDIVEGFASTSGSPWAAWDAYRRFLQFWGMSQGLDRDLFDDAMSGAKEESGVPKKAFLSVPRMRQLAFEYRALLADHEVPVVDEPFAQLRRCIGLVVDSWNSSMATMYREEMGISHGWGTAVIIQRMVYGNLSPQSGTGVALVRRSGSNGSVEIAGDYVSYGQGDDV</sequence>
<proteinExistence type="predicted"/>
<accession>A0A3B0SNG5</accession>
<dbReference type="SUPFAM" id="SSF56059">
    <property type="entry name" value="Glutathione synthetase ATP-binding domain-like"/>
    <property type="match status" value="1"/>
</dbReference>
<dbReference type="EMBL" id="UOEI01000551">
    <property type="protein sequence ID" value="VAW07821.1"/>
    <property type="molecule type" value="Genomic_DNA"/>
</dbReference>
<reference evidence="2" key="1">
    <citation type="submission" date="2018-06" db="EMBL/GenBank/DDBJ databases">
        <authorList>
            <person name="Zhirakovskaya E."/>
        </authorList>
    </citation>
    <scope>NUCLEOTIDE SEQUENCE</scope>
</reference>
<dbReference type="Gene3D" id="3.30.1490.20">
    <property type="entry name" value="ATP-grasp fold, A domain"/>
    <property type="match status" value="1"/>
</dbReference>
<dbReference type="InterPro" id="IPR002192">
    <property type="entry name" value="PPDK_AMP/ATP-bd"/>
</dbReference>
<keyword evidence="2" id="KW-0808">Transferase</keyword>
<dbReference type="GO" id="GO:0016301">
    <property type="term" value="F:kinase activity"/>
    <property type="evidence" value="ECO:0007669"/>
    <property type="project" value="UniProtKB-KW"/>
</dbReference>
<dbReference type="EC" id="2.7.9.1" evidence="2"/>
<dbReference type="Pfam" id="PF01326">
    <property type="entry name" value="PPDK_N"/>
    <property type="match status" value="1"/>
</dbReference>
<feature type="domain" description="Pyruvate phosphate dikinase AMP/ATP-binding" evidence="1">
    <location>
        <begin position="830"/>
        <end position="1044"/>
    </location>
</feature>
<dbReference type="InterPro" id="IPR010121">
    <property type="entry name" value="Pyruvate_phosphate_dikinase"/>
</dbReference>
<dbReference type="GO" id="GO:0005524">
    <property type="term" value="F:ATP binding"/>
    <property type="evidence" value="ECO:0007669"/>
    <property type="project" value="InterPro"/>
</dbReference>
<dbReference type="PANTHER" id="PTHR22931">
    <property type="entry name" value="PHOSPHOENOLPYRUVATE DIKINASE-RELATED"/>
    <property type="match status" value="1"/>
</dbReference>
<dbReference type="Gene3D" id="1.20.80.30">
    <property type="match status" value="1"/>
</dbReference>
<protein>
    <submittedName>
        <fullName evidence="2">Pyruvate,phosphate dikinase</fullName>
        <ecNumber evidence="2">2.7.9.1</ecNumber>
    </submittedName>
</protein>
<dbReference type="InterPro" id="IPR013815">
    <property type="entry name" value="ATP_grasp_subdomain_1"/>
</dbReference>
<keyword evidence="2" id="KW-0670">Pyruvate</keyword>
<organism evidence="2">
    <name type="scientific">hydrothermal vent metagenome</name>
    <dbReference type="NCBI Taxonomy" id="652676"/>
    <lineage>
        <taxon>unclassified sequences</taxon>
        <taxon>metagenomes</taxon>
        <taxon>ecological metagenomes</taxon>
    </lineage>
</organism>